<evidence type="ECO:0000313" key="1">
    <source>
        <dbReference type="EMBL" id="PYB72730.1"/>
    </source>
</evidence>
<reference evidence="1 2" key="1">
    <citation type="submission" date="2018-06" db="EMBL/GenBank/DDBJ databases">
        <title>Pseudomonas diversity within urban Lake Michigan freshwaters.</title>
        <authorList>
            <person name="Batrich M."/>
            <person name="Hatzopoulos T."/>
            <person name="Putonti C."/>
        </authorList>
    </citation>
    <scope>NUCLEOTIDE SEQUENCE [LARGE SCALE GENOMIC DNA]</scope>
    <source>
        <strain evidence="1 2">LBp-160603</strain>
    </source>
</reference>
<dbReference type="EMBL" id="QJRO01000042">
    <property type="protein sequence ID" value="PYB72730.1"/>
    <property type="molecule type" value="Genomic_DNA"/>
</dbReference>
<evidence type="ECO:0008006" key="3">
    <source>
        <dbReference type="Google" id="ProtNLM"/>
    </source>
</evidence>
<dbReference type="SUPFAM" id="SSF48371">
    <property type="entry name" value="ARM repeat"/>
    <property type="match status" value="1"/>
</dbReference>
<name>A0A2V4HN51_9PSED</name>
<gene>
    <name evidence="1" type="ORF">DMX07_26150</name>
</gene>
<accession>A0A2V4HN51</accession>
<comment type="caution">
    <text evidence="1">The sequence shown here is derived from an EMBL/GenBank/DDBJ whole genome shotgun (WGS) entry which is preliminary data.</text>
</comment>
<dbReference type="CDD" id="cd20694">
    <property type="entry name" value="CdiI_Ct-like"/>
    <property type="match status" value="1"/>
</dbReference>
<sequence>MMSYQDSQRMSKQAAEEAFASTEVKCICEALVSIAFYESDWKWVQSKCLEFLNNENPEIRGLAATCLGHIARIHRQLEKEKVLNALHGHLDDHAISGQVEDALDDIDMFLQ</sequence>
<dbReference type="InterPro" id="IPR016024">
    <property type="entry name" value="ARM-type_fold"/>
</dbReference>
<dbReference type="AlphaFoldDB" id="A0A2V4HN51"/>
<proteinExistence type="predicted"/>
<dbReference type="Proteomes" id="UP000247620">
    <property type="component" value="Unassembled WGS sequence"/>
</dbReference>
<dbReference type="InterPro" id="IPR049796">
    <property type="entry name" value="CdiI_Ct-like"/>
</dbReference>
<protein>
    <recommendedName>
        <fullName evidence="3">HEAT repeat domain-containing protein</fullName>
    </recommendedName>
</protein>
<evidence type="ECO:0000313" key="2">
    <source>
        <dbReference type="Proteomes" id="UP000247620"/>
    </source>
</evidence>
<organism evidence="1 2">
    <name type="scientific">Pseudomonas soli</name>
    <dbReference type="NCBI Taxonomy" id="1306993"/>
    <lineage>
        <taxon>Bacteria</taxon>
        <taxon>Pseudomonadati</taxon>
        <taxon>Pseudomonadota</taxon>
        <taxon>Gammaproteobacteria</taxon>
        <taxon>Pseudomonadales</taxon>
        <taxon>Pseudomonadaceae</taxon>
        <taxon>Pseudomonas</taxon>
    </lineage>
</organism>